<evidence type="ECO:0000256" key="1">
    <source>
        <dbReference type="SAM" id="MobiDB-lite"/>
    </source>
</evidence>
<reference evidence="2" key="1">
    <citation type="submission" date="2018-01" db="EMBL/GenBank/DDBJ databases">
        <title>An insight into the sialome of Amazonian anophelines.</title>
        <authorList>
            <person name="Ribeiro J.M."/>
            <person name="Scarpassa V."/>
            <person name="Calvo E."/>
        </authorList>
    </citation>
    <scope>NUCLEOTIDE SEQUENCE</scope>
    <source>
        <tissue evidence="2">Salivary glands</tissue>
    </source>
</reference>
<feature type="region of interest" description="Disordered" evidence="1">
    <location>
        <begin position="42"/>
        <end position="66"/>
    </location>
</feature>
<proteinExistence type="predicted"/>
<protein>
    <submittedName>
        <fullName evidence="2">Putative secreted protein</fullName>
    </submittedName>
</protein>
<dbReference type="EMBL" id="GGFJ01014925">
    <property type="protein sequence ID" value="MBW64066.1"/>
    <property type="molecule type" value="Transcribed_RNA"/>
</dbReference>
<accession>A0A2M4CFE5</accession>
<name>A0A2M4CFE5_9DIPT</name>
<sequence>MLLLMLLRRQLRNYHSILPMIWEEWLRLCALALPSSLIVSNERPIGRGPLTRARSTRHKHTHRAGS</sequence>
<dbReference type="AlphaFoldDB" id="A0A2M4CFE5"/>
<feature type="compositionally biased region" description="Basic residues" evidence="1">
    <location>
        <begin position="54"/>
        <end position="66"/>
    </location>
</feature>
<organism evidence="2">
    <name type="scientific">Anopheles marajoara</name>
    <dbReference type="NCBI Taxonomy" id="58244"/>
    <lineage>
        <taxon>Eukaryota</taxon>
        <taxon>Metazoa</taxon>
        <taxon>Ecdysozoa</taxon>
        <taxon>Arthropoda</taxon>
        <taxon>Hexapoda</taxon>
        <taxon>Insecta</taxon>
        <taxon>Pterygota</taxon>
        <taxon>Neoptera</taxon>
        <taxon>Endopterygota</taxon>
        <taxon>Diptera</taxon>
        <taxon>Nematocera</taxon>
        <taxon>Culicoidea</taxon>
        <taxon>Culicidae</taxon>
        <taxon>Anophelinae</taxon>
        <taxon>Anopheles</taxon>
    </lineage>
</organism>
<evidence type="ECO:0000313" key="2">
    <source>
        <dbReference type="EMBL" id="MBW64066.1"/>
    </source>
</evidence>